<dbReference type="Gene3D" id="1.10.238.10">
    <property type="entry name" value="EF-hand"/>
    <property type="match status" value="2"/>
</dbReference>
<sequence length="606" mass="67836">MECISQHGLTFHVFFAGALNSIENSVYRTAFKLRSVQTLCQLDLMDSSLIQQVLLHQSFAVSRESSISVQQLFQTLQELFGRARAGKPGQVHPRAAELALSLLVAMYDSTASSALKLLPVATALIALSGDSPLTKYRALFQLYVENNRGGSESCARMTRRVLRNLLTDLQQIPTVVGESRTLCSVESAIRSCFRGVLSPGIKEEKFLSWAQSEPLILLWLPTCHRLSATEAVSHPVRCCVCGAFPVTGLRYRCQKCLNFDICQVCFLSDLHSKSHQKSHTTTEPCVQTSDVKEHTKLLLRTLRINLRKRRLGKQAIGRDWPLDQPTPQVNIKKELSRTRESINALHRERRLLQKQLKQCKAKLRAMYTSQEEKSCRFETEIQELTTNQDSLRHTLQQMGQDLQAMLKPPCPSPSSQNLVSMVEQSSADRLWRGDSSHIKSVTGDGLGWEPPTDSAEADGNHRSNGSLQQALPNSEPQKTILQSSRAQSHAQKMLKETHSSLHHCQDGLLLDKPQISPAELSSPSWEPVEGKETSHVDDRKDELEGEELQELLSKLLEAFSLEGPSDPQPSVDMDVHGRAEQVCETFSALVEQITFEKESRCKDPLV</sequence>
<keyword evidence="5" id="KW-0175">Coiled coil</keyword>
<dbReference type="Pfam" id="PF09069">
    <property type="entry name" value="EF-hand_3"/>
    <property type="match status" value="1"/>
</dbReference>
<feature type="compositionally biased region" description="Polar residues" evidence="6">
    <location>
        <begin position="413"/>
        <end position="427"/>
    </location>
</feature>
<dbReference type="GO" id="GO:0005886">
    <property type="term" value="C:plasma membrane"/>
    <property type="evidence" value="ECO:0007669"/>
    <property type="project" value="TreeGrafter"/>
</dbReference>
<keyword evidence="3" id="KW-0862">Zinc</keyword>
<name>A0A8C5KSH1_JACJA</name>
<dbReference type="PROSITE" id="PS50135">
    <property type="entry name" value="ZF_ZZ_2"/>
    <property type="match status" value="1"/>
</dbReference>
<dbReference type="SUPFAM" id="SSF47473">
    <property type="entry name" value="EF-hand"/>
    <property type="match status" value="2"/>
</dbReference>
<evidence type="ECO:0000259" key="7">
    <source>
        <dbReference type="PROSITE" id="PS50135"/>
    </source>
</evidence>
<dbReference type="InterPro" id="IPR015154">
    <property type="entry name" value="EF-hand_dom_typ2"/>
</dbReference>
<evidence type="ECO:0000256" key="1">
    <source>
        <dbReference type="ARBA" id="ARBA00022723"/>
    </source>
</evidence>
<evidence type="ECO:0000313" key="9">
    <source>
        <dbReference type="Ensembl" id="ENSJJAP00000014399.1"/>
    </source>
</evidence>
<feature type="domain" description="C2H2-type" evidence="8">
    <location>
        <begin position="251"/>
        <end position="284"/>
    </location>
</feature>
<feature type="compositionally biased region" description="Polar residues" evidence="6">
    <location>
        <begin position="462"/>
        <end position="490"/>
    </location>
</feature>
<dbReference type="GeneTree" id="ENSGT00940000162403"/>
<dbReference type="InterPro" id="IPR000433">
    <property type="entry name" value="Znf_ZZ"/>
</dbReference>
<dbReference type="Gene3D" id="3.30.60.90">
    <property type="match status" value="1"/>
</dbReference>
<dbReference type="Pfam" id="PF00569">
    <property type="entry name" value="ZZ"/>
    <property type="match status" value="1"/>
</dbReference>
<dbReference type="Ensembl" id="ENSJJAT00000020899.1">
    <property type="protein sequence ID" value="ENSJJAP00000014399.1"/>
    <property type="gene ID" value="ENSJJAG00000016868.1"/>
</dbReference>
<keyword evidence="10" id="KW-1185">Reference proteome</keyword>
<proteinExistence type="predicted"/>
<keyword evidence="1" id="KW-0479">Metal-binding</keyword>
<keyword evidence="2 4" id="KW-0863">Zinc-finger</keyword>
<dbReference type="InterPro" id="IPR015153">
    <property type="entry name" value="EF-hand_dom_typ1"/>
</dbReference>
<organism evidence="9 10">
    <name type="scientific">Jaculus jaculus</name>
    <name type="common">Lesser Egyptian jerboa</name>
    <dbReference type="NCBI Taxonomy" id="51337"/>
    <lineage>
        <taxon>Eukaryota</taxon>
        <taxon>Metazoa</taxon>
        <taxon>Chordata</taxon>
        <taxon>Craniata</taxon>
        <taxon>Vertebrata</taxon>
        <taxon>Euteleostomi</taxon>
        <taxon>Mammalia</taxon>
        <taxon>Eutheria</taxon>
        <taxon>Euarchontoglires</taxon>
        <taxon>Glires</taxon>
        <taxon>Rodentia</taxon>
        <taxon>Myomorpha</taxon>
        <taxon>Dipodoidea</taxon>
        <taxon>Dipodidae</taxon>
        <taxon>Dipodinae</taxon>
        <taxon>Jaculus</taxon>
    </lineage>
</organism>
<dbReference type="PROSITE" id="PS50157">
    <property type="entry name" value="ZINC_FINGER_C2H2_2"/>
    <property type="match status" value="1"/>
</dbReference>
<dbReference type="InterPro" id="IPR050774">
    <property type="entry name" value="KCMF1/Dystrophin"/>
</dbReference>
<dbReference type="OMA" id="FLSWVQS"/>
<accession>A0A8C5KSH1</accession>
<evidence type="ECO:0000256" key="3">
    <source>
        <dbReference type="ARBA" id="ARBA00022833"/>
    </source>
</evidence>
<gene>
    <name evidence="9" type="primary">Dytn</name>
</gene>
<dbReference type="GO" id="GO:0099536">
    <property type="term" value="P:synaptic signaling"/>
    <property type="evidence" value="ECO:0007669"/>
    <property type="project" value="TreeGrafter"/>
</dbReference>
<dbReference type="PROSITE" id="PS01357">
    <property type="entry name" value="ZF_ZZ_1"/>
    <property type="match status" value="1"/>
</dbReference>
<dbReference type="SMART" id="SM00291">
    <property type="entry name" value="ZnF_ZZ"/>
    <property type="match status" value="1"/>
</dbReference>
<reference evidence="9" key="2">
    <citation type="submission" date="2025-09" db="UniProtKB">
        <authorList>
            <consortium name="Ensembl"/>
        </authorList>
    </citation>
    <scope>IDENTIFICATION</scope>
</reference>
<dbReference type="InterPro" id="IPR043145">
    <property type="entry name" value="Znf_ZZ_sf"/>
</dbReference>
<dbReference type="PANTHER" id="PTHR12268">
    <property type="entry name" value="E3 UBIQUITIN-PROTEIN LIGASE KCMF1"/>
    <property type="match status" value="1"/>
</dbReference>
<dbReference type="Proteomes" id="UP000694385">
    <property type="component" value="Unassembled WGS sequence"/>
</dbReference>
<dbReference type="InterPro" id="IPR011992">
    <property type="entry name" value="EF-hand-dom_pair"/>
</dbReference>
<feature type="region of interest" description="Disordered" evidence="6">
    <location>
        <begin position="409"/>
        <end position="500"/>
    </location>
</feature>
<evidence type="ECO:0000259" key="8">
    <source>
        <dbReference type="PROSITE" id="PS50157"/>
    </source>
</evidence>
<dbReference type="AlphaFoldDB" id="A0A8C5KSH1"/>
<dbReference type="GO" id="GO:0008270">
    <property type="term" value="F:zinc ion binding"/>
    <property type="evidence" value="ECO:0007669"/>
    <property type="project" value="UniProtKB-KW"/>
</dbReference>
<reference evidence="9" key="1">
    <citation type="submission" date="2025-08" db="UniProtKB">
        <authorList>
            <consortium name="Ensembl"/>
        </authorList>
    </citation>
    <scope>IDENTIFICATION</scope>
</reference>
<feature type="compositionally biased region" description="Basic and acidic residues" evidence="6">
    <location>
        <begin position="528"/>
        <end position="542"/>
    </location>
</feature>
<feature type="domain" description="ZZ-type" evidence="7">
    <location>
        <begin position="233"/>
        <end position="289"/>
    </location>
</feature>
<dbReference type="Pfam" id="PF09068">
    <property type="entry name" value="EF-hand_2"/>
    <property type="match status" value="1"/>
</dbReference>
<evidence type="ECO:0000256" key="2">
    <source>
        <dbReference type="ARBA" id="ARBA00022771"/>
    </source>
</evidence>
<dbReference type="PANTHER" id="PTHR12268:SF18">
    <property type="entry name" value="DYSTROTELIN"/>
    <property type="match status" value="1"/>
</dbReference>
<dbReference type="GO" id="GO:0045202">
    <property type="term" value="C:synapse"/>
    <property type="evidence" value="ECO:0007669"/>
    <property type="project" value="GOC"/>
</dbReference>
<feature type="region of interest" description="Disordered" evidence="6">
    <location>
        <begin position="515"/>
        <end position="543"/>
    </location>
</feature>
<protein>
    <submittedName>
        <fullName evidence="9">Dystrotelin</fullName>
    </submittedName>
</protein>
<evidence type="ECO:0000256" key="4">
    <source>
        <dbReference type="PROSITE-ProRule" id="PRU00228"/>
    </source>
</evidence>
<feature type="coiled-coil region" evidence="5">
    <location>
        <begin position="335"/>
        <end position="362"/>
    </location>
</feature>
<dbReference type="SUPFAM" id="SSF57850">
    <property type="entry name" value="RING/U-box"/>
    <property type="match status" value="1"/>
</dbReference>
<dbReference type="InterPro" id="IPR013087">
    <property type="entry name" value="Znf_C2H2_type"/>
</dbReference>
<evidence type="ECO:0000256" key="6">
    <source>
        <dbReference type="SAM" id="MobiDB-lite"/>
    </source>
</evidence>
<evidence type="ECO:0000313" key="10">
    <source>
        <dbReference type="Proteomes" id="UP000694385"/>
    </source>
</evidence>
<evidence type="ECO:0000256" key="5">
    <source>
        <dbReference type="SAM" id="Coils"/>
    </source>
</evidence>